<evidence type="ECO:0000256" key="1">
    <source>
        <dbReference type="SAM" id="MobiDB-lite"/>
    </source>
</evidence>
<evidence type="ECO:0000313" key="3">
    <source>
        <dbReference type="Proteomes" id="UP000000763"/>
    </source>
</evidence>
<evidence type="ECO:0000313" key="2">
    <source>
        <dbReference type="EMBL" id="BAH91498.1"/>
    </source>
</evidence>
<protein>
    <submittedName>
        <fullName evidence="2">Os02g0106650 protein</fullName>
    </submittedName>
</protein>
<organism evidence="2 3">
    <name type="scientific">Oryza sativa subsp. japonica</name>
    <name type="common">Rice</name>
    <dbReference type="NCBI Taxonomy" id="39947"/>
    <lineage>
        <taxon>Eukaryota</taxon>
        <taxon>Viridiplantae</taxon>
        <taxon>Streptophyta</taxon>
        <taxon>Embryophyta</taxon>
        <taxon>Tracheophyta</taxon>
        <taxon>Spermatophyta</taxon>
        <taxon>Magnoliopsida</taxon>
        <taxon>Liliopsida</taxon>
        <taxon>Poales</taxon>
        <taxon>Poaceae</taxon>
        <taxon>BOP clade</taxon>
        <taxon>Oryzoideae</taxon>
        <taxon>Oryzeae</taxon>
        <taxon>Oryzinae</taxon>
        <taxon>Oryza</taxon>
        <taxon>Oryza sativa</taxon>
    </lineage>
</organism>
<feature type="compositionally biased region" description="Basic and acidic residues" evidence="1">
    <location>
        <begin position="126"/>
        <end position="143"/>
    </location>
</feature>
<dbReference type="EMBL" id="AP008208">
    <property type="protein sequence ID" value="BAH91498.1"/>
    <property type="molecule type" value="Genomic_DNA"/>
</dbReference>
<feature type="compositionally biased region" description="Low complexity" evidence="1">
    <location>
        <begin position="31"/>
        <end position="40"/>
    </location>
</feature>
<feature type="compositionally biased region" description="Basic residues" evidence="1">
    <location>
        <begin position="17"/>
        <end position="30"/>
    </location>
</feature>
<dbReference type="AlphaFoldDB" id="C7IZ29"/>
<feature type="region of interest" description="Disordered" evidence="1">
    <location>
        <begin position="123"/>
        <end position="143"/>
    </location>
</feature>
<reference evidence="3" key="2">
    <citation type="journal article" date="2008" name="Nucleic Acids Res.">
        <title>The rice annotation project database (RAP-DB): 2008 update.</title>
        <authorList>
            <consortium name="The rice annotation project (RAP)"/>
        </authorList>
    </citation>
    <scope>GENOME REANNOTATION</scope>
    <source>
        <strain evidence="3">cv. Nipponbare</strain>
    </source>
</reference>
<feature type="region of interest" description="Disordered" evidence="1">
    <location>
        <begin position="1"/>
        <end position="40"/>
    </location>
</feature>
<dbReference type="KEGG" id="dosa:Os02g0106650"/>
<sequence length="199" mass="20370">MHASRRHRRGLGSGGAGRRRGRRAAGRARRAPASGEPSLDAARVEAVAAHRHDAHGVPVDELGEADGALRGAGQLGARRGVHQSRGRRRRVGLLHRRLLRVLGGGGGGGWLLPGPAVAAEQVPDGGVEREGEGERGEQGGEDDGHVAGEVAGAGVGTPSVGGDGAGRCRAVGRRAVGVVRLVLVLVVRRHRHGDGGVLE</sequence>
<gene>
    <name evidence="2" type="ordered locus">Os02g0106650</name>
</gene>
<accession>C7IZ29</accession>
<name>C7IZ29_ORYSJ</name>
<feature type="compositionally biased region" description="Basic residues" evidence="1">
    <location>
        <begin position="1"/>
        <end position="10"/>
    </location>
</feature>
<proteinExistence type="predicted"/>
<reference evidence="2 3" key="1">
    <citation type="journal article" date="2005" name="Nature">
        <title>The map-based sequence of the rice genome.</title>
        <authorList>
            <consortium name="International rice genome sequencing project (IRGSP)"/>
            <person name="Matsumoto T."/>
            <person name="Wu J."/>
            <person name="Kanamori H."/>
            <person name="Katayose Y."/>
            <person name="Fujisawa M."/>
            <person name="Namiki N."/>
            <person name="Mizuno H."/>
            <person name="Yamamoto K."/>
            <person name="Antonio B.A."/>
            <person name="Baba T."/>
            <person name="Sakata K."/>
            <person name="Nagamura Y."/>
            <person name="Aoki H."/>
            <person name="Arikawa K."/>
            <person name="Arita K."/>
            <person name="Bito T."/>
            <person name="Chiden Y."/>
            <person name="Fujitsuka N."/>
            <person name="Fukunaka R."/>
            <person name="Hamada M."/>
            <person name="Harada C."/>
            <person name="Hayashi A."/>
            <person name="Hijishita S."/>
            <person name="Honda M."/>
            <person name="Hosokawa S."/>
            <person name="Ichikawa Y."/>
            <person name="Idonuma A."/>
            <person name="Iijima M."/>
            <person name="Ikeda M."/>
            <person name="Ikeno M."/>
            <person name="Ito K."/>
            <person name="Ito S."/>
            <person name="Ito T."/>
            <person name="Ito Y."/>
            <person name="Ito Y."/>
            <person name="Iwabuchi A."/>
            <person name="Kamiya K."/>
            <person name="Karasawa W."/>
            <person name="Kurita K."/>
            <person name="Katagiri S."/>
            <person name="Kikuta A."/>
            <person name="Kobayashi H."/>
            <person name="Kobayashi N."/>
            <person name="Machita K."/>
            <person name="Maehara T."/>
            <person name="Masukawa M."/>
            <person name="Mizubayashi T."/>
            <person name="Mukai Y."/>
            <person name="Nagasaki H."/>
            <person name="Nagata Y."/>
            <person name="Naito S."/>
            <person name="Nakashima M."/>
            <person name="Nakama Y."/>
            <person name="Nakamichi Y."/>
            <person name="Nakamura M."/>
            <person name="Meguro A."/>
            <person name="Negishi M."/>
            <person name="Ohta I."/>
            <person name="Ohta T."/>
            <person name="Okamoto M."/>
            <person name="Ono N."/>
            <person name="Saji S."/>
            <person name="Sakaguchi M."/>
            <person name="Sakai K."/>
            <person name="Shibata M."/>
            <person name="Shimokawa T."/>
            <person name="Song J."/>
            <person name="Takazaki Y."/>
            <person name="Terasawa K."/>
            <person name="Tsugane M."/>
            <person name="Tsuji K."/>
            <person name="Ueda S."/>
            <person name="Waki K."/>
            <person name="Yamagata H."/>
            <person name="Yamamoto M."/>
            <person name="Yamamoto S."/>
            <person name="Yamane H."/>
            <person name="Yoshiki S."/>
            <person name="Yoshihara R."/>
            <person name="Yukawa K."/>
            <person name="Zhong H."/>
            <person name="Yano M."/>
            <person name="Yuan Q."/>
            <person name="Ouyang S."/>
            <person name="Liu J."/>
            <person name="Jones K.M."/>
            <person name="Gansberger K."/>
            <person name="Moffat K."/>
            <person name="Hill J."/>
            <person name="Bera J."/>
            <person name="Fadrosh D."/>
            <person name="Jin S."/>
            <person name="Johri S."/>
            <person name="Kim M."/>
            <person name="Overton L."/>
            <person name="Reardon M."/>
            <person name="Tsitrin T."/>
            <person name="Vuong H."/>
            <person name="Weaver B."/>
            <person name="Ciecko A."/>
            <person name="Tallon L."/>
            <person name="Jackson J."/>
            <person name="Pai G."/>
            <person name="Aken S.V."/>
            <person name="Utterback T."/>
            <person name="Reidmuller S."/>
            <person name="Feldblyum T."/>
            <person name="Hsiao J."/>
            <person name="Zismann V."/>
            <person name="Iobst S."/>
            <person name="de Vazeille A.R."/>
            <person name="Buell C.R."/>
            <person name="Ying K."/>
            <person name="Li Y."/>
            <person name="Lu T."/>
            <person name="Huang Y."/>
            <person name="Zhao Q."/>
            <person name="Feng Q."/>
            <person name="Zhang L."/>
            <person name="Zhu J."/>
            <person name="Weng Q."/>
            <person name="Mu J."/>
            <person name="Lu Y."/>
            <person name="Fan D."/>
            <person name="Liu Y."/>
            <person name="Guan J."/>
            <person name="Zhang Y."/>
            <person name="Yu S."/>
            <person name="Liu X."/>
            <person name="Zhang Y."/>
            <person name="Hong G."/>
            <person name="Han B."/>
            <person name="Choisne N."/>
            <person name="Demange N."/>
            <person name="Orjeda G."/>
            <person name="Samain S."/>
            <person name="Cattolico L."/>
            <person name="Pelletier E."/>
            <person name="Couloux A."/>
            <person name="Segurens B."/>
            <person name="Wincker P."/>
            <person name="D'Hont A."/>
            <person name="Scarpelli C."/>
            <person name="Weissenbach J."/>
            <person name="Salanoubat M."/>
            <person name="Quetier F."/>
            <person name="Yu Y."/>
            <person name="Kim H.R."/>
            <person name="Rambo T."/>
            <person name="Currie J."/>
            <person name="Collura K."/>
            <person name="Luo M."/>
            <person name="Yang T."/>
            <person name="Ammiraju J.S.S."/>
            <person name="Engler F."/>
            <person name="Soderlund C."/>
            <person name="Wing R.A."/>
            <person name="Palmer L.E."/>
            <person name="de la Bastide M."/>
            <person name="Spiegel L."/>
            <person name="Nascimento L."/>
            <person name="Zutavern T."/>
            <person name="O'Shaughnessy A."/>
            <person name="Dike S."/>
            <person name="Dedhia N."/>
            <person name="Preston R."/>
            <person name="Balija V."/>
            <person name="McCombie W.R."/>
            <person name="Chow T."/>
            <person name="Chen H."/>
            <person name="Chung M."/>
            <person name="Chen C."/>
            <person name="Shaw J."/>
            <person name="Wu H."/>
            <person name="Hsiao K."/>
            <person name="Chao Y."/>
            <person name="Chu M."/>
            <person name="Cheng C."/>
            <person name="Hour A."/>
            <person name="Lee P."/>
            <person name="Lin S."/>
            <person name="Lin Y."/>
            <person name="Liou J."/>
            <person name="Liu S."/>
            <person name="Hsing Y."/>
            <person name="Raghuvanshi S."/>
            <person name="Mohanty A."/>
            <person name="Bharti A.K."/>
            <person name="Gaur A."/>
            <person name="Gupta V."/>
            <person name="Kumar D."/>
            <person name="Ravi V."/>
            <person name="Vij S."/>
            <person name="Kapur A."/>
            <person name="Khurana P."/>
            <person name="Khurana P."/>
            <person name="Khurana J.P."/>
            <person name="Tyagi A.K."/>
            <person name="Gaikwad K."/>
            <person name="Singh A."/>
            <person name="Dalal V."/>
            <person name="Srivastava S."/>
            <person name="Dixit A."/>
            <person name="Pal A.K."/>
            <person name="Ghazi I.A."/>
            <person name="Yadav M."/>
            <person name="Pandit A."/>
            <person name="Bhargava A."/>
            <person name="Sureshbabu K."/>
            <person name="Batra K."/>
            <person name="Sharma T.R."/>
            <person name="Mohapatra T."/>
            <person name="Singh N.K."/>
            <person name="Messing J."/>
            <person name="Nelson A.B."/>
            <person name="Fuks G."/>
            <person name="Kavchok S."/>
            <person name="Keizer G."/>
            <person name="Linton E."/>
            <person name="Llaca V."/>
            <person name="Song R."/>
            <person name="Tanyolac B."/>
            <person name="Young S."/>
            <person name="Ho-Il K."/>
            <person name="Hahn J.H."/>
            <person name="Sangsakoo G."/>
            <person name="Vanavichit A."/>
            <person name="de Mattos Luiz.A.T."/>
            <person name="Zimmer P.D."/>
            <person name="Malone G."/>
            <person name="Dellagostin O."/>
            <person name="de Oliveira A.C."/>
            <person name="Bevan M."/>
            <person name="Bancroft I."/>
            <person name="Minx P."/>
            <person name="Cordum H."/>
            <person name="Wilson R."/>
            <person name="Cheng Z."/>
            <person name="Jin W."/>
            <person name="Jiang J."/>
            <person name="Leong S.A."/>
            <person name="Iwama H."/>
            <person name="Gojobori T."/>
            <person name="Itoh T."/>
            <person name="Niimura Y."/>
            <person name="Fujii Y."/>
            <person name="Habara T."/>
            <person name="Sakai H."/>
            <person name="Sato Y."/>
            <person name="Wilson G."/>
            <person name="Kumar K."/>
            <person name="McCouch S."/>
            <person name="Juretic N."/>
            <person name="Hoen D."/>
            <person name="Wright S."/>
            <person name="Bruskiewich R."/>
            <person name="Bureau T."/>
            <person name="Miyao A."/>
            <person name="Hirochika H."/>
            <person name="Nishikawa T."/>
            <person name="Kadowaki K."/>
            <person name="Sugiura M."/>
            <person name="Burr B."/>
            <person name="Sasaki T."/>
        </authorList>
    </citation>
    <scope>NUCLEOTIDE SEQUENCE [LARGE SCALE GENOMIC DNA]</scope>
    <source>
        <strain evidence="3">cv. Nipponbare</strain>
    </source>
</reference>
<dbReference type="Proteomes" id="UP000000763">
    <property type="component" value="Chromosome 2"/>
</dbReference>